<dbReference type="GO" id="GO:0016877">
    <property type="term" value="F:ligase activity, forming carbon-sulfur bonds"/>
    <property type="evidence" value="ECO:0007669"/>
    <property type="project" value="UniProtKB-ARBA"/>
</dbReference>
<protein>
    <submittedName>
        <fullName evidence="3">Long-chain fatty acid--CoA ligase</fullName>
    </submittedName>
</protein>
<evidence type="ECO:0000259" key="2">
    <source>
        <dbReference type="Pfam" id="PF13193"/>
    </source>
</evidence>
<keyword evidence="3" id="KW-0436">Ligase</keyword>
<dbReference type="PANTHER" id="PTHR43767:SF10">
    <property type="entry name" value="SURFACTIN SYNTHASE SUBUNIT 1"/>
    <property type="match status" value="1"/>
</dbReference>
<evidence type="ECO:0000259" key="1">
    <source>
        <dbReference type="Pfam" id="PF00501"/>
    </source>
</evidence>
<dbReference type="InterPro" id="IPR042099">
    <property type="entry name" value="ANL_N_sf"/>
</dbReference>
<evidence type="ECO:0000313" key="4">
    <source>
        <dbReference type="Proteomes" id="UP000004931"/>
    </source>
</evidence>
<dbReference type="InterPro" id="IPR050237">
    <property type="entry name" value="ATP-dep_AMP-bd_enzyme"/>
</dbReference>
<dbReference type="PROSITE" id="PS00455">
    <property type="entry name" value="AMP_BINDING"/>
    <property type="match status" value="1"/>
</dbReference>
<keyword evidence="4" id="KW-1185">Reference proteome</keyword>
<comment type="caution">
    <text evidence="3">The sequence shown here is derived from an EMBL/GenBank/DDBJ whole genome shotgun (WGS) entry which is preliminary data.</text>
</comment>
<dbReference type="InterPro" id="IPR020845">
    <property type="entry name" value="AMP-binding_CS"/>
</dbReference>
<feature type="domain" description="AMP-binding enzyme C-terminal" evidence="2">
    <location>
        <begin position="465"/>
        <end position="547"/>
    </location>
</feature>
<organism evidence="3 4">
    <name type="scientific">marine gamma proteobacterium HTCC2143</name>
    <dbReference type="NCBI Taxonomy" id="247633"/>
    <lineage>
        <taxon>Bacteria</taxon>
        <taxon>Pseudomonadati</taxon>
        <taxon>Pseudomonadota</taxon>
        <taxon>Gammaproteobacteria</taxon>
        <taxon>Cellvibrionales</taxon>
        <taxon>Spongiibacteraceae</taxon>
        <taxon>BD1-7 clade</taxon>
    </lineage>
</organism>
<dbReference type="STRING" id="247633.GP2143_13716"/>
<gene>
    <name evidence="3" type="ORF">GP2143_13716</name>
</gene>
<dbReference type="eggNOG" id="COG0318">
    <property type="taxonomic scope" value="Bacteria"/>
</dbReference>
<dbReference type="Pfam" id="PF13193">
    <property type="entry name" value="AMP-binding_C"/>
    <property type="match status" value="1"/>
</dbReference>
<dbReference type="Gene3D" id="3.30.300.30">
    <property type="match status" value="1"/>
</dbReference>
<dbReference type="Gene3D" id="3.40.50.12780">
    <property type="entry name" value="N-terminal domain of ligase-like"/>
    <property type="match status" value="1"/>
</dbReference>
<dbReference type="InterPro" id="IPR000873">
    <property type="entry name" value="AMP-dep_synth/lig_dom"/>
</dbReference>
<dbReference type="PANTHER" id="PTHR43767">
    <property type="entry name" value="LONG-CHAIN-FATTY-ACID--COA LIGASE"/>
    <property type="match status" value="1"/>
</dbReference>
<dbReference type="EMBL" id="AAVT01000001">
    <property type="protein sequence ID" value="EAW32317.1"/>
    <property type="molecule type" value="Genomic_DNA"/>
</dbReference>
<dbReference type="Proteomes" id="UP000004931">
    <property type="component" value="Unassembled WGS sequence"/>
</dbReference>
<evidence type="ECO:0000313" key="3">
    <source>
        <dbReference type="EMBL" id="EAW32317.1"/>
    </source>
</evidence>
<accession>A0Y863</accession>
<dbReference type="AlphaFoldDB" id="A0Y863"/>
<proteinExistence type="predicted"/>
<dbReference type="InterPro" id="IPR025110">
    <property type="entry name" value="AMP-bd_C"/>
</dbReference>
<dbReference type="Pfam" id="PF00501">
    <property type="entry name" value="AMP-binding"/>
    <property type="match status" value="1"/>
</dbReference>
<dbReference type="SUPFAM" id="SSF56801">
    <property type="entry name" value="Acetyl-CoA synthetase-like"/>
    <property type="match status" value="1"/>
</dbReference>
<feature type="domain" description="AMP-dependent synthetase/ligase" evidence="1">
    <location>
        <begin position="36"/>
        <end position="411"/>
    </location>
</feature>
<name>A0Y863_9GAMM</name>
<sequence length="558" mass="60732">MIKSNNPQLPWQHVYDELKVVVPSLECGPLAGYVDDYASSNPDAPALQYFDRCITYIELNCEANRLANALVSLGVSKDDVVGMHLVNIPQYVIALVAVSKIGCAGSGVSPLMSPNELAYQVEDAGISVLLSLDDLIETSLSRLSDTPSCLMHVIFCSATDYLQAQPLDAKQLSGVQCHNYLNLLEGFSEDFAQRPVTDDDTMMVQYTGGTTGRPKGAELTVLNLMYNPLQHGAYQPWVQGKELVVTGFPLFHAAGLAFAIASLRVGGHFILIPNPRDVEFICAQMQTHPPTRLGAVPSLYQLLISCPDIHDVDFSSLKIANTGAAPLSSDDRGKIEAIIGEGKISDMFGMTETGPVHVSNPPGRSNSAAVGIPVPEAETRIVDIETGMKEMSVGEAGEIITSGPHVMKGYLNLPDESANALRQWHGKTWMYTGDIGYMDEEGYIYLCDRAKDMLIVGGYKVFSVEVEDKLQSMPLVVMSALIGVPDEKRPGNDVVHLYVELSSVAAEYEPDEIKTRIIDFCRDNMAPYKVPKAIHIVEKIPLTAVGKIDKKSLRAKKA</sequence>
<reference evidence="3 4" key="1">
    <citation type="journal article" date="2010" name="J. Bacteriol.">
        <title>Genome sequence of the oligotrophic marine Gammaproteobacterium HTCC2143, isolated from the Oregon Coast.</title>
        <authorList>
            <person name="Oh H.M."/>
            <person name="Kang I."/>
            <person name="Ferriera S."/>
            <person name="Giovannoni S.J."/>
            <person name="Cho J.C."/>
        </authorList>
    </citation>
    <scope>NUCLEOTIDE SEQUENCE [LARGE SCALE GENOMIC DNA]</scope>
    <source>
        <strain evidence="3 4">HTCC2143</strain>
    </source>
</reference>
<dbReference type="InterPro" id="IPR045851">
    <property type="entry name" value="AMP-bd_C_sf"/>
</dbReference>
<dbReference type="OrthoDB" id="9803968at2"/>